<dbReference type="EMBL" id="CP040017">
    <property type="protein sequence ID" value="QCP13768.1"/>
    <property type="molecule type" value="Genomic_DNA"/>
</dbReference>
<proteinExistence type="predicted"/>
<keyword evidence="3" id="KW-1185">Reference proteome</keyword>
<accession>A0A4P8HXW0</accession>
<dbReference type="Pfam" id="PF13591">
    <property type="entry name" value="MerR_2"/>
    <property type="match status" value="1"/>
</dbReference>
<evidence type="ECO:0000313" key="1">
    <source>
        <dbReference type="EMBL" id="MBB3223323.1"/>
    </source>
</evidence>
<dbReference type="Gene3D" id="1.10.1660.10">
    <property type="match status" value="1"/>
</dbReference>
<sequence>MASEQPIRAVPLDEAALTLDELARACAVEPGWVVQRVRTGILLGGSDTAPEAWRFTSIDLVRARSLLRIERDFDANEEVAALVVDLTEEVRRLRRRLHAAGLS</sequence>
<dbReference type="Proteomes" id="UP000584325">
    <property type="component" value="Unassembled WGS sequence"/>
</dbReference>
<reference evidence="1 4" key="2">
    <citation type="submission" date="2020-08" db="EMBL/GenBank/DDBJ databases">
        <title>Genomic Encyclopedia of Type Strains, Phase III (KMG-III): the genomes of soil and plant-associated and newly described type strains.</title>
        <authorList>
            <person name="Whitman W."/>
        </authorList>
    </citation>
    <scope>NUCLEOTIDE SEQUENCE [LARGE SCALE GENOMIC DNA]</scope>
    <source>
        <strain evidence="1 4">CECT 7753</strain>
    </source>
</reference>
<dbReference type="AlphaFoldDB" id="A0A4P8HXW0"/>
<organism evidence="1 4">
    <name type="scientific">Pseudoduganella umbonata</name>
    <dbReference type="NCBI Taxonomy" id="864828"/>
    <lineage>
        <taxon>Bacteria</taxon>
        <taxon>Pseudomonadati</taxon>
        <taxon>Pseudomonadota</taxon>
        <taxon>Betaproteobacteria</taxon>
        <taxon>Burkholderiales</taxon>
        <taxon>Oxalobacteraceae</taxon>
        <taxon>Telluria group</taxon>
        <taxon>Pseudoduganella</taxon>
    </lineage>
</organism>
<protein>
    <submittedName>
        <fullName evidence="1">Chaperone modulatory protein CbpM</fullName>
    </submittedName>
    <submittedName>
        <fullName evidence="2">MerR family transcriptional regulator</fullName>
    </submittedName>
</protein>
<dbReference type="EMBL" id="JACHXS010000008">
    <property type="protein sequence ID" value="MBB3223323.1"/>
    <property type="molecule type" value="Genomic_DNA"/>
</dbReference>
<evidence type="ECO:0000313" key="4">
    <source>
        <dbReference type="Proteomes" id="UP000584325"/>
    </source>
</evidence>
<dbReference type="OrthoDB" id="9799091at2"/>
<gene>
    <name evidence="2" type="ORF">FCL38_27550</name>
    <name evidence="1" type="ORF">FHS02_004166</name>
</gene>
<reference evidence="2 3" key="1">
    <citation type="submission" date="2019-05" db="EMBL/GenBank/DDBJ databases">
        <title>Draft Genome Sequences of Six Type Strains of the Genus Massilia.</title>
        <authorList>
            <person name="Miess H."/>
            <person name="Frediansyhah A."/>
            <person name="Gross H."/>
        </authorList>
    </citation>
    <scope>NUCLEOTIDE SEQUENCE [LARGE SCALE GENOMIC DNA]</scope>
    <source>
        <strain evidence="2 3">DSMZ 26121</strain>
    </source>
</reference>
<evidence type="ECO:0000313" key="3">
    <source>
        <dbReference type="Proteomes" id="UP000298763"/>
    </source>
</evidence>
<evidence type="ECO:0000313" key="2">
    <source>
        <dbReference type="EMBL" id="QCP13768.1"/>
    </source>
</evidence>
<dbReference type="Proteomes" id="UP000298763">
    <property type="component" value="Chromosome"/>
</dbReference>
<dbReference type="RefSeq" id="WP_137316547.1">
    <property type="nucleotide sequence ID" value="NZ_CP040017.1"/>
</dbReference>
<name>A0A4P8HXW0_9BURK</name>